<evidence type="ECO:0000313" key="3">
    <source>
        <dbReference type="Proteomes" id="UP000823046"/>
    </source>
</evidence>
<keyword evidence="3" id="KW-1185">Reference proteome</keyword>
<dbReference type="InterPro" id="IPR004360">
    <property type="entry name" value="Glyas_Fos-R_dOase_dom"/>
</dbReference>
<reference evidence="2 3" key="1">
    <citation type="journal article" date="2020" name="bioRxiv">
        <title>Metabolic contributions of an alphaproteobacterial endosymbiont in the apicomplexan Cardiosporidium cionae.</title>
        <authorList>
            <person name="Hunter E.S."/>
            <person name="Paight C.J."/>
            <person name="Lane C.E."/>
        </authorList>
    </citation>
    <scope>NUCLEOTIDE SEQUENCE [LARGE SCALE GENOMIC DNA]</scope>
    <source>
        <strain evidence="2">ESH_2018</strain>
    </source>
</reference>
<gene>
    <name evidence="2" type="ORF">IE077_001152</name>
</gene>
<dbReference type="InterPro" id="IPR029068">
    <property type="entry name" value="Glyas_Bleomycin-R_OHBP_Dase"/>
</dbReference>
<evidence type="ECO:0000259" key="1">
    <source>
        <dbReference type="PROSITE" id="PS51819"/>
    </source>
</evidence>
<evidence type="ECO:0000313" key="2">
    <source>
        <dbReference type="EMBL" id="KAF8819345.1"/>
    </source>
</evidence>
<feature type="domain" description="VOC" evidence="1">
    <location>
        <begin position="21"/>
        <end position="171"/>
    </location>
</feature>
<dbReference type="PROSITE" id="PS51819">
    <property type="entry name" value="VOC"/>
    <property type="match status" value="2"/>
</dbReference>
<protein>
    <submittedName>
        <fullName evidence="2">Glyoxalase family protein</fullName>
    </submittedName>
</protein>
<dbReference type="InterPro" id="IPR037523">
    <property type="entry name" value="VOC_core"/>
</dbReference>
<name>A0ABQ7J5W5_9APIC</name>
<dbReference type="Proteomes" id="UP000823046">
    <property type="component" value="Unassembled WGS sequence"/>
</dbReference>
<organism evidence="2 3">
    <name type="scientific">Cardiosporidium cionae</name>
    <dbReference type="NCBI Taxonomy" id="476202"/>
    <lineage>
        <taxon>Eukaryota</taxon>
        <taxon>Sar</taxon>
        <taxon>Alveolata</taxon>
        <taxon>Apicomplexa</taxon>
        <taxon>Aconoidasida</taxon>
        <taxon>Nephromycida</taxon>
        <taxon>Cardiosporidium</taxon>
    </lineage>
</organism>
<comment type="caution">
    <text evidence="2">The sequence shown here is derived from an EMBL/GenBank/DDBJ whole genome shotgun (WGS) entry which is preliminary data.</text>
</comment>
<feature type="domain" description="VOC" evidence="1">
    <location>
        <begin position="176"/>
        <end position="306"/>
    </location>
</feature>
<dbReference type="Pfam" id="PF00903">
    <property type="entry name" value="Glyoxalase"/>
    <property type="match status" value="2"/>
</dbReference>
<dbReference type="Gene3D" id="3.10.180.10">
    <property type="entry name" value="2,3-Dihydroxybiphenyl 1,2-Dioxygenase, domain 1"/>
    <property type="match status" value="2"/>
</dbReference>
<dbReference type="EMBL" id="JADAQX010000805">
    <property type="protein sequence ID" value="KAF8819345.1"/>
    <property type="molecule type" value="Genomic_DNA"/>
</dbReference>
<dbReference type="PANTHER" id="PTHR46036">
    <property type="entry name" value="LACTOYLGLUTATHIONE LYASE"/>
    <property type="match status" value="1"/>
</dbReference>
<sequence>MAATRSSNPILSEEHPLAGNRIARVVYEVKDLKAARDFYVKLLGFHVIETKANNGQKRLRLVYPKGSLHLSDATPSNLHHFTSVELLENKNYQTPENAHDFLGLGIHLNTIQFLNTSEIALSQAGGSLFNPVTERRVNPSIYPDENAKDEKKQTNAFLFDADGYGLEFVKESVNDALHRIRFFTTSLKESTFFYEKVLGMKLIRHQSNLAEVSYPWDRLAGMSKYFAYSEKEDEATLLQVAYGYDEDKLIRKSGFHSLVVETKNLQKAADFIQQQQWEVVPVSSEETEPFIQVKDPDGWTIRLIEANY</sequence>
<dbReference type="PANTHER" id="PTHR46036:SF5">
    <property type="entry name" value="LACTOYLGLUTATHIONE LYASE"/>
    <property type="match status" value="1"/>
</dbReference>
<dbReference type="SUPFAM" id="SSF54593">
    <property type="entry name" value="Glyoxalase/Bleomycin resistance protein/Dihydroxybiphenyl dioxygenase"/>
    <property type="match status" value="2"/>
</dbReference>
<accession>A0ABQ7J5W5</accession>
<proteinExistence type="predicted"/>